<reference evidence="1 2" key="1">
    <citation type="submission" date="2022-05" db="EMBL/GenBank/DDBJ databases">
        <title>Seasonal and diel survey of microbial diversity of the Tyrrhenian coast.</title>
        <authorList>
            <person name="Gattoni G."/>
            <person name="Corral P."/>
        </authorList>
    </citation>
    <scope>NUCLEOTIDE SEQUENCE [LARGE SCALE GENOMIC DNA]</scope>
    <source>
        <strain evidence="1 2">V10</strain>
    </source>
</reference>
<comment type="caution">
    <text evidence="1">The sequence shown here is derived from an EMBL/GenBank/DDBJ whole genome shotgun (WGS) entry which is preliminary data.</text>
</comment>
<dbReference type="EMBL" id="JALZWP010000009">
    <property type="protein sequence ID" value="MCL1629168.1"/>
    <property type="molecule type" value="Genomic_DNA"/>
</dbReference>
<organism evidence="1 2">
    <name type="scientific">Roseinatronobacter domitianus</name>
    <dbReference type="NCBI Taxonomy" id="2940293"/>
    <lineage>
        <taxon>Bacteria</taxon>
        <taxon>Pseudomonadati</taxon>
        <taxon>Pseudomonadota</taxon>
        <taxon>Alphaproteobacteria</taxon>
        <taxon>Rhodobacterales</taxon>
        <taxon>Paracoccaceae</taxon>
        <taxon>Roseinatronobacter</taxon>
    </lineage>
</organism>
<dbReference type="RefSeq" id="WP_249058622.1">
    <property type="nucleotide sequence ID" value="NZ_JALZWP010000009.1"/>
</dbReference>
<keyword evidence="1" id="KW-0489">Methyltransferase</keyword>
<dbReference type="SUPFAM" id="SSF53335">
    <property type="entry name" value="S-adenosyl-L-methionine-dependent methyltransferases"/>
    <property type="match status" value="1"/>
</dbReference>
<sequence>MLTNSEIHSRLGHVPYMTIEQADRITALIAEHKLSSVLELGFYHGISTCYMANAVSDFPNGHVTAIDREKIRDMQPSAGDLLAKIGLRDKVSLNYEHSSYLWRLMKMLEEDPTPRFDLCYLDGAHNWDVDGFAFFLVDRLLKPGGWIILDDLDWTYGTSESMRNSERVLAMPDEERNLPQMRKVYELLIKRQPGYGNFRTEDNWAYAQKISDGSDAAAPVIQKEIVIQEKRIGLGAALIRFGKRLGM</sequence>
<evidence type="ECO:0000313" key="1">
    <source>
        <dbReference type="EMBL" id="MCL1629168.1"/>
    </source>
</evidence>
<evidence type="ECO:0000313" key="2">
    <source>
        <dbReference type="Proteomes" id="UP001202550"/>
    </source>
</evidence>
<keyword evidence="1" id="KW-0808">Transferase</keyword>
<dbReference type="InterPro" id="IPR029063">
    <property type="entry name" value="SAM-dependent_MTases_sf"/>
</dbReference>
<dbReference type="Gene3D" id="3.40.50.150">
    <property type="entry name" value="Vaccinia Virus protein VP39"/>
    <property type="match status" value="1"/>
</dbReference>
<accession>A0ABT0M3I5</accession>
<dbReference type="Pfam" id="PF13578">
    <property type="entry name" value="Methyltransf_24"/>
    <property type="match status" value="1"/>
</dbReference>
<proteinExistence type="predicted"/>
<name>A0ABT0M3I5_9RHOB</name>
<dbReference type="GO" id="GO:0032259">
    <property type="term" value="P:methylation"/>
    <property type="evidence" value="ECO:0007669"/>
    <property type="project" value="UniProtKB-KW"/>
</dbReference>
<dbReference type="Proteomes" id="UP001202550">
    <property type="component" value="Unassembled WGS sequence"/>
</dbReference>
<protein>
    <submittedName>
        <fullName evidence="1">Class I SAM-dependent methyltransferase</fullName>
    </submittedName>
</protein>
<keyword evidence="2" id="KW-1185">Reference proteome</keyword>
<dbReference type="CDD" id="cd02440">
    <property type="entry name" value="AdoMet_MTases"/>
    <property type="match status" value="1"/>
</dbReference>
<dbReference type="GO" id="GO:0008168">
    <property type="term" value="F:methyltransferase activity"/>
    <property type="evidence" value="ECO:0007669"/>
    <property type="project" value="UniProtKB-KW"/>
</dbReference>
<gene>
    <name evidence="1" type="ORF">M3N55_10530</name>
</gene>